<dbReference type="AlphaFoldDB" id="A0A1N6UX66"/>
<dbReference type="Proteomes" id="UP000185924">
    <property type="component" value="Unassembled WGS sequence"/>
</dbReference>
<feature type="domain" description="Tail specific protease" evidence="3">
    <location>
        <begin position="579"/>
        <end position="735"/>
    </location>
</feature>
<dbReference type="Gene3D" id="2.60.120.260">
    <property type="entry name" value="Galactose-binding domain-like"/>
    <property type="match status" value="1"/>
</dbReference>
<keyword evidence="4" id="KW-0378">Hydrolase</keyword>
<evidence type="ECO:0000259" key="3">
    <source>
        <dbReference type="Pfam" id="PF03572"/>
    </source>
</evidence>
<dbReference type="Gene3D" id="3.30.750.44">
    <property type="match status" value="1"/>
</dbReference>
<dbReference type="InterPro" id="IPR005151">
    <property type="entry name" value="Tail-specific_protease"/>
</dbReference>
<dbReference type="Gene3D" id="3.90.226.10">
    <property type="entry name" value="2-enoyl-CoA Hydratase, Chain A, domain 1"/>
    <property type="match status" value="1"/>
</dbReference>
<evidence type="ECO:0000313" key="4">
    <source>
        <dbReference type="EMBL" id="SIQ70244.1"/>
    </source>
</evidence>
<reference evidence="5" key="1">
    <citation type="submission" date="2017-01" db="EMBL/GenBank/DDBJ databases">
        <authorList>
            <person name="Varghese N."/>
            <person name="Submissions S."/>
        </authorList>
    </citation>
    <scope>NUCLEOTIDE SEQUENCE [LARGE SCALE GENOMIC DNA]</scope>
    <source>
        <strain evidence="5">DM9</strain>
    </source>
</reference>
<proteinExistence type="predicted"/>
<dbReference type="RefSeq" id="WP_076421378.1">
    <property type="nucleotide sequence ID" value="NZ_FTNM01000001.1"/>
</dbReference>
<evidence type="ECO:0000256" key="2">
    <source>
        <dbReference type="SAM" id="SignalP"/>
    </source>
</evidence>
<dbReference type="GO" id="GO:0008236">
    <property type="term" value="F:serine-type peptidase activity"/>
    <property type="evidence" value="ECO:0007669"/>
    <property type="project" value="InterPro"/>
</dbReference>
<dbReference type="SUPFAM" id="SSF52096">
    <property type="entry name" value="ClpP/crotonase"/>
    <property type="match status" value="1"/>
</dbReference>
<accession>A0A1N6UX66</accession>
<evidence type="ECO:0000313" key="5">
    <source>
        <dbReference type="Proteomes" id="UP000185924"/>
    </source>
</evidence>
<feature type="chain" id="PRO_5012794545" evidence="2">
    <location>
        <begin position="21"/>
        <end position="764"/>
    </location>
</feature>
<keyword evidence="2" id="KW-0732">Signal</keyword>
<feature type="region of interest" description="Disordered" evidence="1">
    <location>
        <begin position="302"/>
        <end position="321"/>
    </location>
</feature>
<protein>
    <submittedName>
        <fullName evidence="4">C-terminal processing protease CtpA/Prc, contains a PDZ domain</fullName>
    </submittedName>
</protein>
<dbReference type="STRING" id="1077936.SAMN05421545_1125"/>
<dbReference type="EMBL" id="FTNM01000001">
    <property type="protein sequence ID" value="SIQ70244.1"/>
    <property type="molecule type" value="Genomic_DNA"/>
</dbReference>
<feature type="signal peptide" evidence="2">
    <location>
        <begin position="1"/>
        <end position="20"/>
    </location>
</feature>
<dbReference type="Pfam" id="PF03572">
    <property type="entry name" value="Peptidase_S41"/>
    <property type="match status" value="1"/>
</dbReference>
<sequence>MKQRAFFLLLVTLAFGQVYAQQDRKIENVAAFTQLYGYVRYFHPSDEAAAIDWDRFAVYGSKQVEGCKNPEELKATLAALFQPIAPTVQVYLENEEVTFNVKEITPAKPKKHKIIAWQHAGMGQGDKNSPYQSIRLNRPVVYRASSNPFGPVMKPIEASAYQGKEFVFTGRVKRTAGSGTGHLWVRVDKKDNSKGFFDNMGSRPIKSDQWATYEIKGKVDDGAERIVVGAFLLGEGEVLLDDFSLKINNNGNWEEVYTEQFTGEKEGKINKSLSSGLATNTENGYFFTIQQNKEADKWLAISSNPGGSEKSQKPARLYDAQPKPGEYVTKSLSGGLKVIVPLTLYGTDTQTYPAANSNALSELRSKLEAIPASDINGSNLYTRLGGVTVTWNVFQHFYPYFDFAKTDWGKDLRLALSKAYTDKTAVDFQKTLQLLTAKLKDGHVWVTTAESKATHQPPITWEWVENKLVITDVFDNTLLLVKGDVVTAIDGAAPEAVFEELHQYISAATEGWLHYRAQSESLLGEPESILQLTVLKADNSTADLQLKRTLSRQQAFAAMPSPEGIKSLADGIMYINIGKAPMKDIQTAMPQLQQSKAIICDLRGYPNGNHGLIEYLLPEPDNSKKWMQVPYIIYPDQEKIAGYREMGWGMKPKSPRLTAKVIFLIDGQAISYAESYMSFIEHYKLATIVGQPTAGTNGNINPFTLPGGYRVSWTGMKVQKHDGSPLHGVGIIPDVFVEKTIKGVRESRDEFLEKALELVASETL</sequence>
<organism evidence="4 5">
    <name type="scientific">Pontibacter lucknowensis</name>
    <dbReference type="NCBI Taxonomy" id="1077936"/>
    <lineage>
        <taxon>Bacteria</taxon>
        <taxon>Pseudomonadati</taxon>
        <taxon>Bacteroidota</taxon>
        <taxon>Cytophagia</taxon>
        <taxon>Cytophagales</taxon>
        <taxon>Hymenobacteraceae</taxon>
        <taxon>Pontibacter</taxon>
    </lineage>
</organism>
<name>A0A1N6UX66_9BACT</name>
<keyword evidence="4" id="KW-0645">Protease</keyword>
<keyword evidence="5" id="KW-1185">Reference proteome</keyword>
<dbReference type="InterPro" id="IPR029045">
    <property type="entry name" value="ClpP/crotonase-like_dom_sf"/>
</dbReference>
<evidence type="ECO:0000256" key="1">
    <source>
        <dbReference type="SAM" id="MobiDB-lite"/>
    </source>
</evidence>
<dbReference type="OrthoDB" id="5379939at2"/>
<gene>
    <name evidence="4" type="ORF">SAMN05421545_1125</name>
</gene>
<dbReference type="GO" id="GO:0006508">
    <property type="term" value="P:proteolysis"/>
    <property type="evidence" value="ECO:0007669"/>
    <property type="project" value="UniProtKB-KW"/>
</dbReference>